<evidence type="ECO:0000256" key="3">
    <source>
        <dbReference type="ARBA" id="ARBA00044507"/>
    </source>
</evidence>
<dbReference type="PANTHER" id="PTHR32328">
    <property type="entry name" value="L-SERYL-TRNA(SEC) SELENIUM TRANSFERASE"/>
    <property type="match status" value="1"/>
</dbReference>
<comment type="caution">
    <text evidence="5">The sequence shown here is derived from an EMBL/GenBank/DDBJ whole genome shotgun (WGS) entry which is preliminary data.</text>
</comment>
<dbReference type="InterPro" id="IPR018319">
    <property type="entry name" value="SelA-like"/>
</dbReference>
<evidence type="ECO:0000256" key="2">
    <source>
        <dbReference type="ARBA" id="ARBA00022898"/>
    </source>
</evidence>
<dbReference type="InterPro" id="IPR006337">
    <property type="entry name" value="DgaE-like"/>
</dbReference>
<dbReference type="PANTHER" id="PTHR32328:SF0">
    <property type="entry name" value="L-SERYL-TRNA(SEC) SELENIUM TRANSFERASE"/>
    <property type="match status" value="1"/>
</dbReference>
<organism evidence="5 6">
    <name type="scientific">Longibaculum muris</name>
    <dbReference type="NCBI Taxonomy" id="1796628"/>
    <lineage>
        <taxon>Bacteria</taxon>
        <taxon>Bacillati</taxon>
        <taxon>Bacillota</taxon>
        <taxon>Erysipelotrichia</taxon>
        <taxon>Erysipelotrichales</taxon>
        <taxon>Coprobacillaceae</taxon>
        <taxon>Longibaculum</taxon>
    </lineage>
</organism>
<dbReference type="Proteomes" id="UP000295515">
    <property type="component" value="Unassembled WGS sequence"/>
</dbReference>
<evidence type="ECO:0000256" key="1">
    <source>
        <dbReference type="ARBA" id="ARBA00001933"/>
    </source>
</evidence>
<feature type="modified residue" description="N6-(pyridoxal phosphate)lysine" evidence="4">
    <location>
        <position position="211"/>
    </location>
</feature>
<dbReference type="InterPro" id="IPR015424">
    <property type="entry name" value="PyrdxlP-dep_Trfase"/>
</dbReference>
<evidence type="ECO:0000256" key="4">
    <source>
        <dbReference type="PIRSR" id="PIRSR618319-50"/>
    </source>
</evidence>
<dbReference type="Gene3D" id="3.40.640.10">
    <property type="entry name" value="Type I PLP-dependent aspartate aminotransferase-like (Major domain)"/>
    <property type="match status" value="1"/>
</dbReference>
<gene>
    <name evidence="5" type="ORF">EDD60_11610</name>
</gene>
<evidence type="ECO:0000313" key="6">
    <source>
        <dbReference type="Proteomes" id="UP000295515"/>
    </source>
</evidence>
<evidence type="ECO:0000313" key="5">
    <source>
        <dbReference type="EMBL" id="TCV96514.1"/>
    </source>
</evidence>
<dbReference type="Pfam" id="PF03841">
    <property type="entry name" value="SelA"/>
    <property type="match status" value="1"/>
</dbReference>
<reference evidence="5 6" key="1">
    <citation type="submission" date="2019-03" db="EMBL/GenBank/DDBJ databases">
        <title>Genomic Encyclopedia of Type Strains, Phase IV (KMG-IV): sequencing the most valuable type-strain genomes for metagenomic binning, comparative biology and taxonomic classification.</title>
        <authorList>
            <person name="Goeker M."/>
        </authorList>
    </citation>
    <scope>NUCLEOTIDE SEQUENCE [LARGE SCALE GENOMIC DNA]</scope>
    <source>
        <strain evidence="5 6">DSM 29487</strain>
    </source>
</reference>
<dbReference type="NCBIfam" id="TIGR01437">
    <property type="entry name" value="selA_rel"/>
    <property type="match status" value="1"/>
</dbReference>
<comment type="similarity">
    <text evidence="3">Belongs to the SelA family.</text>
</comment>
<protein>
    <submittedName>
        <fullName evidence="5">L-seryl-tRNA(Ser) seleniumtransferase</fullName>
    </submittedName>
</protein>
<dbReference type="EMBL" id="SMCQ01000016">
    <property type="protein sequence ID" value="TCV96514.1"/>
    <property type="molecule type" value="Genomic_DNA"/>
</dbReference>
<proteinExistence type="inferred from homology"/>
<dbReference type="RefSeq" id="WP_066443528.1">
    <property type="nucleotide sequence ID" value="NZ_JANKBF010000009.1"/>
</dbReference>
<dbReference type="AlphaFoldDB" id="A0A4R3YYE6"/>
<keyword evidence="6" id="KW-1185">Reference proteome</keyword>
<dbReference type="SUPFAM" id="SSF53383">
    <property type="entry name" value="PLP-dependent transferases"/>
    <property type="match status" value="1"/>
</dbReference>
<comment type="cofactor">
    <cofactor evidence="1 4">
        <name>pyridoxal 5'-phosphate</name>
        <dbReference type="ChEBI" id="CHEBI:597326"/>
    </cofactor>
</comment>
<dbReference type="FunFam" id="3.40.640.10:FF:000056">
    <property type="entry name" value="SelA-like pyridoxal phosphate-dependent enzyme"/>
    <property type="match status" value="1"/>
</dbReference>
<accession>A0A4R3YYE6</accession>
<dbReference type="GO" id="GO:0004125">
    <property type="term" value="F:L-seryl-tRNA(Sec) selenium transferase activity"/>
    <property type="evidence" value="ECO:0007669"/>
    <property type="project" value="TreeGrafter"/>
</dbReference>
<keyword evidence="2 4" id="KW-0663">Pyridoxal phosphate</keyword>
<name>A0A4R3YYE6_9FIRM</name>
<dbReference type="InterPro" id="IPR015421">
    <property type="entry name" value="PyrdxlP-dep_Trfase_major"/>
</dbReference>
<keyword evidence="5" id="KW-0808">Transferase</keyword>
<sequence>MNIYSKYHVSRVINASGKMTILGGSRVQDKVIEQCGIGAGNFFEVKDLLDKTGEYIANLLDVESSYIVNSASGGIAQAIGAAICQDNYQKIMNLYDPTNNKREVVICKGHNVNYGTAVEVTMRLGGAKVVEAGYANECTLDSIKACINENTVALLYIKSHHCVQKGMPDVQEFIDLAHAYDLPVIVDAAAEGDLKKYYQMGAECVIYSGTKALCGPTSGLIVGKKSYIDLIKKQYAGIGRIMKVGKENIIGLTYAIEEYMNQPQLTIEQQKDRLKEFNHLLNQLDGVQAKCVQDGAGRPIIRSEITFTHQDAKKIAQSLKTGEVHIYTRDYKANLGQIEIDIRDVDDEELMIIYHRIQEILEA</sequence>
<dbReference type="GeneID" id="98915927"/>